<evidence type="ECO:0000313" key="2">
    <source>
        <dbReference type="Proteomes" id="UP000663421"/>
    </source>
</evidence>
<sequence>MAFAALHADTPIRYIGYNPGVVSTGMPGHLPPPLRALTKAFFTLFATSVTKAVTPMARLLDEPPGDSFTAYRTTHRLPLTGPAFDQASALRLHHLTHDLTNAG</sequence>
<accession>A0ABX6WIY9</accession>
<dbReference type="Proteomes" id="UP000663421">
    <property type="component" value="Chromosome"/>
</dbReference>
<reference evidence="1 2" key="1">
    <citation type="submission" date="2020-11" db="EMBL/GenBank/DDBJ databases">
        <title>Complete genome sequence unveiled secondary metabolic potentials in Streptomyces solisilvae HNM0141.</title>
        <authorList>
            <person name="Huang X."/>
        </authorList>
    </citation>
    <scope>NUCLEOTIDE SEQUENCE [LARGE SCALE GENOMIC DNA]</scope>
    <source>
        <strain evidence="1 2">HNM0141</strain>
    </source>
</reference>
<evidence type="ECO:0008006" key="3">
    <source>
        <dbReference type="Google" id="ProtNLM"/>
    </source>
</evidence>
<keyword evidence="2" id="KW-1185">Reference proteome</keyword>
<gene>
    <name evidence="1" type="ORF">I1A49_46475</name>
</gene>
<protein>
    <recommendedName>
        <fullName evidence="3">SDR family NAD(P)-dependent oxidoreductase</fullName>
    </recommendedName>
</protein>
<dbReference type="EMBL" id="CP065050">
    <property type="protein sequence ID" value="QPI61368.1"/>
    <property type="molecule type" value="Genomic_DNA"/>
</dbReference>
<proteinExistence type="predicted"/>
<evidence type="ECO:0000313" key="1">
    <source>
        <dbReference type="EMBL" id="QPI61368.1"/>
    </source>
</evidence>
<name>A0ABX6WIY9_STRMQ</name>
<organism evidence="1 2">
    <name type="scientific">Streptomyces malaysiensis</name>
    <dbReference type="NCBI Taxonomy" id="92644"/>
    <lineage>
        <taxon>Bacteria</taxon>
        <taxon>Bacillati</taxon>
        <taxon>Actinomycetota</taxon>
        <taxon>Actinomycetes</taxon>
        <taxon>Kitasatosporales</taxon>
        <taxon>Streptomycetaceae</taxon>
        <taxon>Streptomyces</taxon>
        <taxon>Streptomyces violaceusniger group</taxon>
    </lineage>
</organism>